<feature type="non-terminal residue" evidence="1">
    <location>
        <position position="1"/>
    </location>
</feature>
<evidence type="ECO:0000313" key="1">
    <source>
        <dbReference type="EMBL" id="KAG2880238.1"/>
    </source>
</evidence>
<protein>
    <submittedName>
        <fullName evidence="1">Uncharacterized protein</fullName>
    </submittedName>
</protein>
<proteinExistence type="predicted"/>
<comment type="caution">
    <text evidence="1">The sequence shown here is derived from an EMBL/GenBank/DDBJ whole genome shotgun (WGS) entry which is preliminary data.</text>
</comment>
<sequence length="39" mass="4645">LGLAERRDRVEAWATRQKLRRLKHVVAGGLFDLIPRRQY</sequence>
<dbReference type="EMBL" id="RCMI01001894">
    <property type="protein sequence ID" value="KAG2880238.1"/>
    <property type="molecule type" value="Genomic_DNA"/>
</dbReference>
<dbReference type="Proteomes" id="UP000774804">
    <property type="component" value="Unassembled WGS sequence"/>
</dbReference>
<organism evidence="1 2">
    <name type="scientific">Phytophthora cactorum</name>
    <dbReference type="NCBI Taxonomy" id="29920"/>
    <lineage>
        <taxon>Eukaryota</taxon>
        <taxon>Sar</taxon>
        <taxon>Stramenopiles</taxon>
        <taxon>Oomycota</taxon>
        <taxon>Peronosporomycetes</taxon>
        <taxon>Peronosporales</taxon>
        <taxon>Peronosporaceae</taxon>
        <taxon>Phytophthora</taxon>
    </lineage>
</organism>
<dbReference type="AlphaFoldDB" id="A0A8T1AJ28"/>
<reference evidence="1" key="1">
    <citation type="submission" date="2018-10" db="EMBL/GenBank/DDBJ databases">
        <title>Effector identification in a new, highly contiguous assembly of the strawberry crown rot pathogen Phytophthora cactorum.</title>
        <authorList>
            <person name="Armitage A.D."/>
            <person name="Nellist C.F."/>
            <person name="Bates H."/>
            <person name="Vickerstaff R.J."/>
            <person name="Harrison R.J."/>
        </authorList>
    </citation>
    <scope>NUCLEOTIDE SEQUENCE</scope>
    <source>
        <strain evidence="1">4032</strain>
    </source>
</reference>
<gene>
    <name evidence="1" type="ORF">PC115_g22566</name>
</gene>
<evidence type="ECO:0000313" key="2">
    <source>
        <dbReference type="Proteomes" id="UP000774804"/>
    </source>
</evidence>
<accession>A0A8T1AJ28</accession>
<name>A0A8T1AJ28_9STRA</name>